<reference evidence="2 3" key="1">
    <citation type="submission" date="2018-02" db="EMBL/GenBank/DDBJ databases">
        <title>8 Nocardia nova and 1 Nocardia cyriacigeorgica strain used for evolution to TMP-SMX.</title>
        <authorList>
            <person name="Mehta H."/>
            <person name="Weng J."/>
            <person name="Shamoo Y."/>
        </authorList>
    </citation>
    <scope>NUCLEOTIDE SEQUENCE [LARGE SCALE GENOMIC DNA]</scope>
    <source>
        <strain evidence="2 3">MDA3139</strain>
    </source>
</reference>
<feature type="region of interest" description="Disordered" evidence="1">
    <location>
        <begin position="1"/>
        <end position="21"/>
    </location>
</feature>
<dbReference type="AlphaFoldDB" id="A0A2S6AX45"/>
<dbReference type="Proteomes" id="UP000239874">
    <property type="component" value="Unassembled WGS sequence"/>
</dbReference>
<evidence type="ECO:0000313" key="3">
    <source>
        <dbReference type="Proteomes" id="UP000239874"/>
    </source>
</evidence>
<evidence type="ECO:0000256" key="1">
    <source>
        <dbReference type="SAM" id="MobiDB-lite"/>
    </source>
</evidence>
<proteinExistence type="predicted"/>
<dbReference type="EMBL" id="PSZC01000001">
    <property type="protein sequence ID" value="PPJ39791.1"/>
    <property type="molecule type" value="Genomic_DNA"/>
</dbReference>
<accession>A0A2S6AX45</accession>
<comment type="caution">
    <text evidence="2">The sequence shown here is derived from an EMBL/GenBank/DDBJ whole genome shotgun (WGS) entry which is preliminary data.</text>
</comment>
<protein>
    <submittedName>
        <fullName evidence="2">Uncharacterized protein</fullName>
    </submittedName>
</protein>
<gene>
    <name evidence="2" type="ORF">C5E45_01210</name>
</gene>
<organism evidence="2 3">
    <name type="scientific">Nocardia nova</name>
    <dbReference type="NCBI Taxonomy" id="37330"/>
    <lineage>
        <taxon>Bacteria</taxon>
        <taxon>Bacillati</taxon>
        <taxon>Actinomycetota</taxon>
        <taxon>Actinomycetes</taxon>
        <taxon>Mycobacteriales</taxon>
        <taxon>Nocardiaceae</taxon>
        <taxon>Nocardia</taxon>
    </lineage>
</organism>
<sequence>MRQQDRRMATTAPNTRRATLRRHRDQLTATITAAQTALAIVEGALSCEHDDFTACPHFRATVTDRISPNPPPHVPAAHRGLRRA</sequence>
<feature type="region of interest" description="Disordered" evidence="1">
    <location>
        <begin position="63"/>
        <end position="84"/>
    </location>
</feature>
<name>A0A2S6AX45_9NOCA</name>
<evidence type="ECO:0000313" key="2">
    <source>
        <dbReference type="EMBL" id="PPJ39791.1"/>
    </source>
</evidence>